<keyword evidence="8 9" id="KW-0325">Glycoprotein</keyword>
<comment type="subcellular location">
    <subcellularLocation>
        <location evidence="1 9">Golgi apparatus membrane</location>
        <topology evidence="1 9">Single-pass type II membrane protein</topology>
    </subcellularLocation>
</comment>
<dbReference type="InterPro" id="IPR018011">
    <property type="entry name" value="Carb_sulfotrans_8-10"/>
</dbReference>
<name>A0AAV6VIC7_9ARAC</name>
<keyword evidence="5 9" id="KW-1133">Transmembrane helix</keyword>
<feature type="transmembrane region" description="Helical" evidence="9">
    <location>
        <begin position="12"/>
        <end position="32"/>
    </location>
</feature>
<dbReference type="EC" id="2.8.2.-" evidence="9"/>
<dbReference type="GO" id="GO:0000139">
    <property type="term" value="C:Golgi membrane"/>
    <property type="evidence" value="ECO:0007669"/>
    <property type="project" value="UniProtKB-SubCell"/>
</dbReference>
<gene>
    <name evidence="10" type="ORF">JTE90_001388</name>
</gene>
<dbReference type="GO" id="GO:0016051">
    <property type="term" value="P:carbohydrate biosynthetic process"/>
    <property type="evidence" value="ECO:0007669"/>
    <property type="project" value="InterPro"/>
</dbReference>
<evidence type="ECO:0000256" key="8">
    <source>
        <dbReference type="ARBA" id="ARBA00023180"/>
    </source>
</evidence>
<comment type="caution">
    <text evidence="10">The sequence shown here is derived from an EMBL/GenBank/DDBJ whole genome shotgun (WGS) entry which is preliminary data.</text>
</comment>
<keyword evidence="4 9" id="KW-0812">Transmembrane</keyword>
<dbReference type="PANTHER" id="PTHR12137:SF54">
    <property type="entry name" value="CARBOHYDRATE SULFOTRANSFERASE"/>
    <property type="match status" value="1"/>
</dbReference>
<evidence type="ECO:0000256" key="3">
    <source>
        <dbReference type="ARBA" id="ARBA00022679"/>
    </source>
</evidence>
<dbReference type="EMBL" id="JAFNEN010000089">
    <property type="protein sequence ID" value="KAG8195371.1"/>
    <property type="molecule type" value="Genomic_DNA"/>
</dbReference>
<evidence type="ECO:0000256" key="9">
    <source>
        <dbReference type="RuleBase" id="RU364020"/>
    </source>
</evidence>
<evidence type="ECO:0000256" key="4">
    <source>
        <dbReference type="ARBA" id="ARBA00022692"/>
    </source>
</evidence>
<reference evidence="10 11" key="1">
    <citation type="journal article" date="2022" name="Nat. Ecol. Evol.">
        <title>A masculinizing supergene underlies an exaggerated male reproductive morph in a spider.</title>
        <authorList>
            <person name="Hendrickx F."/>
            <person name="De Corte Z."/>
            <person name="Sonet G."/>
            <person name="Van Belleghem S.M."/>
            <person name="Kostlbacher S."/>
            <person name="Vangestel C."/>
        </authorList>
    </citation>
    <scope>NUCLEOTIDE SEQUENCE [LARGE SCALE GENOMIC DNA]</scope>
    <source>
        <strain evidence="10">W744_W776</strain>
    </source>
</reference>
<sequence length="317" mass="37403">MDVLCRKFSRHRLLLSTSVCGVVLCLCLISVLDRWTPRNSVRGKLPQRVNDSPAFQKVVDSGDAFEEVAPSEDPQANHAQEYARRVQRVRDVCDHDEIAAMRRVWRVATNRRFGKETYCRTKLCPVIVDEKRVLFYCFIPKVASTQVKRLVSAFRSKAEPPRSEVPYFYDRYWDRIMKKLRPEGSTLDRITFREFIWYLIHTVERDYNEHWSPYWSRCDPCLVDYNFIGKLETAKQDFPYAFRQVGIESDPEWWNGAEPTHHSVTLRKTAKQDCPYAFRQVGIESDPEWWNGDEPTHHSVTLRYFQTVPDQEAVRDL</sequence>
<dbReference type="GO" id="GO:0008146">
    <property type="term" value="F:sulfotransferase activity"/>
    <property type="evidence" value="ECO:0007669"/>
    <property type="project" value="InterPro"/>
</dbReference>
<evidence type="ECO:0000256" key="2">
    <source>
        <dbReference type="ARBA" id="ARBA00006339"/>
    </source>
</evidence>
<keyword evidence="6 9" id="KW-0333">Golgi apparatus</keyword>
<evidence type="ECO:0000256" key="7">
    <source>
        <dbReference type="ARBA" id="ARBA00023136"/>
    </source>
</evidence>
<dbReference type="AlphaFoldDB" id="A0AAV6VIC7"/>
<dbReference type="InterPro" id="IPR005331">
    <property type="entry name" value="Sulfotransferase"/>
</dbReference>
<proteinExistence type="inferred from homology"/>
<dbReference type="PANTHER" id="PTHR12137">
    <property type="entry name" value="CARBOHYDRATE SULFOTRANSFERASE"/>
    <property type="match status" value="1"/>
</dbReference>
<keyword evidence="9" id="KW-0735">Signal-anchor</keyword>
<evidence type="ECO:0000256" key="6">
    <source>
        <dbReference type="ARBA" id="ARBA00023034"/>
    </source>
</evidence>
<evidence type="ECO:0000313" key="10">
    <source>
        <dbReference type="EMBL" id="KAG8195371.1"/>
    </source>
</evidence>
<keyword evidence="3 9" id="KW-0808">Transferase</keyword>
<evidence type="ECO:0000256" key="5">
    <source>
        <dbReference type="ARBA" id="ARBA00022989"/>
    </source>
</evidence>
<organism evidence="10 11">
    <name type="scientific">Oedothorax gibbosus</name>
    <dbReference type="NCBI Taxonomy" id="931172"/>
    <lineage>
        <taxon>Eukaryota</taxon>
        <taxon>Metazoa</taxon>
        <taxon>Ecdysozoa</taxon>
        <taxon>Arthropoda</taxon>
        <taxon>Chelicerata</taxon>
        <taxon>Arachnida</taxon>
        <taxon>Araneae</taxon>
        <taxon>Araneomorphae</taxon>
        <taxon>Entelegynae</taxon>
        <taxon>Araneoidea</taxon>
        <taxon>Linyphiidae</taxon>
        <taxon>Erigoninae</taxon>
        <taxon>Oedothorax</taxon>
    </lineage>
</organism>
<evidence type="ECO:0000313" key="11">
    <source>
        <dbReference type="Proteomes" id="UP000827092"/>
    </source>
</evidence>
<protein>
    <recommendedName>
        <fullName evidence="9">Carbohydrate sulfotransferase</fullName>
        <ecNumber evidence="9">2.8.2.-</ecNumber>
    </recommendedName>
</protein>
<keyword evidence="7 9" id="KW-0472">Membrane</keyword>
<keyword evidence="11" id="KW-1185">Reference proteome</keyword>
<dbReference type="Proteomes" id="UP000827092">
    <property type="component" value="Unassembled WGS sequence"/>
</dbReference>
<comment type="similarity">
    <text evidence="2 9">Belongs to the sulfotransferase 2 family.</text>
</comment>
<accession>A0AAV6VIC7</accession>
<evidence type="ECO:0000256" key="1">
    <source>
        <dbReference type="ARBA" id="ARBA00004323"/>
    </source>
</evidence>
<dbReference type="Pfam" id="PF03567">
    <property type="entry name" value="Sulfotransfer_2"/>
    <property type="match status" value="1"/>
</dbReference>
<keyword evidence="9" id="KW-0119">Carbohydrate metabolism</keyword>